<dbReference type="NCBIfam" id="NF045758">
    <property type="entry name" value="YlxM"/>
    <property type="match status" value="1"/>
</dbReference>
<dbReference type="InterPro" id="IPR013324">
    <property type="entry name" value="RNA_pol_sigma_r3/r4-like"/>
</dbReference>
<sequence length="122" mass="13579">MAKDLRIAYLLDFYGDMLTGTQREVTDAYYNQDLSLAEIAEDRDITRQGVRDAIKRAEQQLLEMEERLGLARRFQDMQKSLAAICDCAIAIQDLNAQNGAVGDIDAQAAKILALAQEIAVND</sequence>
<dbReference type="PANTHER" id="PTHR40083:SF1">
    <property type="entry name" value="UPF0122 PROTEIN YLXM"/>
    <property type="match status" value="1"/>
</dbReference>
<comment type="similarity">
    <text evidence="1 3">Belongs to the UPF0122 family.</text>
</comment>
<dbReference type="InterPro" id="IPR036388">
    <property type="entry name" value="WH-like_DNA-bd_sf"/>
</dbReference>
<evidence type="ECO:0000256" key="4">
    <source>
        <dbReference type="SAM" id="Coils"/>
    </source>
</evidence>
<protein>
    <recommendedName>
        <fullName evidence="3">UPF0122 protein H9838_01870</fullName>
    </recommendedName>
</protein>
<comment type="caution">
    <text evidence="5">The sequence shown here is derived from an EMBL/GenBank/DDBJ whole genome shotgun (WGS) entry which is preliminary data.</text>
</comment>
<dbReference type="EMBL" id="DXDU01000023">
    <property type="protein sequence ID" value="HIY25904.1"/>
    <property type="molecule type" value="Genomic_DNA"/>
</dbReference>
<name>A0A9D1YBS7_9FIRM</name>
<dbReference type="AlphaFoldDB" id="A0A9D1YBS7"/>
<dbReference type="SUPFAM" id="SSF88659">
    <property type="entry name" value="Sigma3 and sigma4 domains of RNA polymerase sigma factors"/>
    <property type="match status" value="1"/>
</dbReference>
<evidence type="ECO:0000256" key="1">
    <source>
        <dbReference type="ARBA" id="ARBA00008720"/>
    </source>
</evidence>
<dbReference type="HAMAP" id="MF_00245">
    <property type="entry name" value="UPF0122"/>
    <property type="match status" value="1"/>
</dbReference>
<reference evidence="5" key="1">
    <citation type="journal article" date="2021" name="PeerJ">
        <title>Extensive microbial diversity within the chicken gut microbiome revealed by metagenomics and culture.</title>
        <authorList>
            <person name="Gilroy R."/>
            <person name="Ravi A."/>
            <person name="Getino M."/>
            <person name="Pursley I."/>
            <person name="Horton D.L."/>
            <person name="Alikhan N.F."/>
            <person name="Baker D."/>
            <person name="Gharbi K."/>
            <person name="Hall N."/>
            <person name="Watson M."/>
            <person name="Adriaenssens E.M."/>
            <person name="Foster-Nyarko E."/>
            <person name="Jarju S."/>
            <person name="Secka A."/>
            <person name="Antonio M."/>
            <person name="Oren A."/>
            <person name="Chaudhuri R.R."/>
            <person name="La Ragione R."/>
            <person name="Hildebrand F."/>
            <person name="Pallen M.J."/>
        </authorList>
    </citation>
    <scope>NUCLEOTIDE SEQUENCE</scope>
    <source>
        <strain evidence="5">1282</strain>
    </source>
</reference>
<proteinExistence type="inferred from homology"/>
<evidence type="ECO:0000256" key="2">
    <source>
        <dbReference type="ARBA" id="ARBA00024764"/>
    </source>
</evidence>
<dbReference type="InterPro" id="IPR007394">
    <property type="entry name" value="UPF0122"/>
</dbReference>
<accession>A0A9D1YBS7</accession>
<dbReference type="Proteomes" id="UP000823915">
    <property type="component" value="Unassembled WGS sequence"/>
</dbReference>
<dbReference type="GO" id="GO:0003677">
    <property type="term" value="F:DNA binding"/>
    <property type="evidence" value="ECO:0007669"/>
    <property type="project" value="UniProtKB-KW"/>
</dbReference>
<feature type="coiled-coil region" evidence="4">
    <location>
        <begin position="47"/>
        <end position="74"/>
    </location>
</feature>
<dbReference type="Pfam" id="PF04297">
    <property type="entry name" value="UPF0122"/>
    <property type="match status" value="1"/>
</dbReference>
<keyword evidence="4" id="KW-0175">Coiled coil</keyword>
<organism evidence="5 6">
    <name type="scientific">Candidatus Acutalibacter pullistercoris</name>
    <dbReference type="NCBI Taxonomy" id="2838418"/>
    <lineage>
        <taxon>Bacteria</taxon>
        <taxon>Bacillati</taxon>
        <taxon>Bacillota</taxon>
        <taxon>Clostridia</taxon>
        <taxon>Eubacteriales</taxon>
        <taxon>Acutalibacteraceae</taxon>
        <taxon>Acutalibacter</taxon>
    </lineage>
</organism>
<dbReference type="PANTHER" id="PTHR40083">
    <property type="entry name" value="UPF0122 PROTEIN CBO2450/CLC_2298"/>
    <property type="match status" value="1"/>
</dbReference>
<keyword evidence="5" id="KW-0238">DNA-binding</keyword>
<evidence type="ECO:0000313" key="6">
    <source>
        <dbReference type="Proteomes" id="UP000823915"/>
    </source>
</evidence>
<dbReference type="Gene3D" id="1.10.10.10">
    <property type="entry name" value="Winged helix-like DNA-binding domain superfamily/Winged helix DNA-binding domain"/>
    <property type="match status" value="1"/>
</dbReference>
<evidence type="ECO:0000313" key="5">
    <source>
        <dbReference type="EMBL" id="HIY25904.1"/>
    </source>
</evidence>
<comment type="function">
    <text evidence="2 3">Might take part in the signal recognition particle (SRP) pathway. This is inferred from the conservation of its genetic proximity to ftsY/ffh. May be a regulatory protein.</text>
</comment>
<reference evidence="5" key="2">
    <citation type="submission" date="2021-04" db="EMBL/GenBank/DDBJ databases">
        <authorList>
            <person name="Gilroy R."/>
        </authorList>
    </citation>
    <scope>NUCLEOTIDE SEQUENCE</scope>
    <source>
        <strain evidence="5">1282</strain>
    </source>
</reference>
<gene>
    <name evidence="5" type="ORF">H9838_01870</name>
</gene>
<dbReference type="InterPro" id="IPR054831">
    <property type="entry name" value="UPF0122_fam_protein"/>
</dbReference>
<evidence type="ECO:0000256" key="3">
    <source>
        <dbReference type="HAMAP-Rule" id="MF_00245"/>
    </source>
</evidence>